<dbReference type="Proteomes" id="UP000282515">
    <property type="component" value="Unassembled WGS sequence"/>
</dbReference>
<dbReference type="Gene3D" id="2.60.120.200">
    <property type="match status" value="1"/>
</dbReference>
<dbReference type="AlphaFoldDB" id="A0A3L8PKI5"/>
<dbReference type="SUPFAM" id="SSF50952">
    <property type="entry name" value="Soluble quinoprotein glucose dehydrogenase"/>
    <property type="match status" value="1"/>
</dbReference>
<dbReference type="PANTHER" id="PTHR19328">
    <property type="entry name" value="HEDGEHOG-INTERACTING PROTEIN"/>
    <property type="match status" value="1"/>
</dbReference>
<organism evidence="3 4">
    <name type="scientific">Aeromicrobium phragmitis</name>
    <dbReference type="NCBI Taxonomy" id="2478914"/>
    <lineage>
        <taxon>Bacteria</taxon>
        <taxon>Bacillati</taxon>
        <taxon>Actinomycetota</taxon>
        <taxon>Actinomycetes</taxon>
        <taxon>Propionibacteriales</taxon>
        <taxon>Nocardioidaceae</taxon>
        <taxon>Aeromicrobium</taxon>
    </lineage>
</organism>
<dbReference type="Pfam" id="PF07995">
    <property type="entry name" value="GSDH"/>
    <property type="match status" value="1"/>
</dbReference>
<protein>
    <recommendedName>
        <fullName evidence="2">Glucose/Sorbosone dehydrogenase domain-containing protein</fullName>
    </recommendedName>
</protein>
<dbReference type="SUPFAM" id="SSF49899">
    <property type="entry name" value="Concanavalin A-like lectins/glucanases"/>
    <property type="match status" value="1"/>
</dbReference>
<dbReference type="EMBL" id="RDBF01000006">
    <property type="protein sequence ID" value="RLV55831.1"/>
    <property type="molecule type" value="Genomic_DNA"/>
</dbReference>
<evidence type="ECO:0000256" key="1">
    <source>
        <dbReference type="SAM" id="MobiDB-lite"/>
    </source>
</evidence>
<dbReference type="Gene3D" id="2.120.10.30">
    <property type="entry name" value="TolB, C-terminal domain"/>
    <property type="match status" value="1"/>
</dbReference>
<dbReference type="InterPro" id="IPR011041">
    <property type="entry name" value="Quinoprot_gluc/sorb_DH_b-prop"/>
</dbReference>
<dbReference type="InterPro" id="IPR013320">
    <property type="entry name" value="ConA-like_dom_sf"/>
</dbReference>
<name>A0A3L8PKI5_9ACTN</name>
<proteinExistence type="predicted"/>
<dbReference type="OrthoDB" id="9770043at2"/>
<feature type="region of interest" description="Disordered" evidence="1">
    <location>
        <begin position="31"/>
        <end position="53"/>
    </location>
</feature>
<dbReference type="PANTHER" id="PTHR19328:SF75">
    <property type="entry name" value="ALDOSE SUGAR DEHYDROGENASE YLII"/>
    <property type="match status" value="1"/>
</dbReference>
<dbReference type="Pfam" id="PF13385">
    <property type="entry name" value="Laminin_G_3"/>
    <property type="match status" value="1"/>
</dbReference>
<evidence type="ECO:0000259" key="2">
    <source>
        <dbReference type="Pfam" id="PF07995"/>
    </source>
</evidence>
<comment type="caution">
    <text evidence="3">The sequence shown here is derived from an EMBL/GenBank/DDBJ whole genome shotgun (WGS) entry which is preliminary data.</text>
</comment>
<dbReference type="InterPro" id="IPR011042">
    <property type="entry name" value="6-blade_b-propeller_TolB-like"/>
</dbReference>
<sequence length="780" mass="85517">MTATDTTFSGGRVGFGSFDNYGRIRDVKVSGVAASDQPDPNTPITDPVPEGPAPADLALVLEEVAQLPESDPTPAPTDPRIMRHNRINYVGEVPDGSGRLYVPDLNGPMYLLDKETGQAQVYLNVREQDPHFFSGRGMGSGFGFVTFHPEFASNGKFYTVHTVGAEGIAANEPTYPNQPNATVQSVVTEWTADDPAAPVFAGTRREVFRFGFATQIHAIQQIDFNPTAQPGDEDYGLLYLAVGDGGIGLNTDIPQRLDTPDGKILRIDPLGTDGPNGAYGIPASNPFVGTEGALGEIYAIGMRDPHRFTWDPEGSHQMFLGHIGQRAVEAVYEVRKGDNFGWSDIEGRYRYENDRQCVLFPLTPEQQQKDYVYPVASYDHDAPTNWDCNADSGHAISGGQVYRGPIKALRGRYVFGDLVNGSVFSTEVKQMRREAKHEAPITELQLRDTDGNQLRMTDFVDDVRVDLRFGTDADRNLYLLAKSNGTIWKVVDAERVKPREVVDKKLRDHLVSFYDFDRGFAQNGALEEDQGDANLLLSLVNGGKDMRVRDGAYPGSINSLQTRQVNPETPGNDDWKAGLWDANGVKGLERLAGAEGITVMGWFKMTGDHPAPNSNTPDPADRYNAVGLAGVLAGNSDGHGVRALLELINVNGELRLVALGRRLDEGASQTFAASQDWQELLPRDEWVHLAATFDFTTGDMALYRNGKPIDGFYVNEGDPWQVDGTGTSPTLPRGIKIGGSYPQNTREQNPCDCRMDGLMILDTAASTQDVARQYRSFVRD</sequence>
<evidence type="ECO:0000313" key="4">
    <source>
        <dbReference type="Proteomes" id="UP000282515"/>
    </source>
</evidence>
<accession>A0A3L8PKI5</accession>
<keyword evidence="4" id="KW-1185">Reference proteome</keyword>
<dbReference type="InterPro" id="IPR012938">
    <property type="entry name" value="Glc/Sorbosone_DH"/>
</dbReference>
<evidence type="ECO:0000313" key="3">
    <source>
        <dbReference type="EMBL" id="RLV55831.1"/>
    </source>
</evidence>
<reference evidence="3 4" key="1">
    <citation type="submission" date="2018-10" db="EMBL/GenBank/DDBJ databases">
        <title>Aeromicrobium sp. 9W16Y-2 whole genome shotgun sequence.</title>
        <authorList>
            <person name="Li F."/>
        </authorList>
    </citation>
    <scope>NUCLEOTIDE SEQUENCE [LARGE SCALE GENOMIC DNA]</scope>
    <source>
        <strain evidence="3 4">9W16Y-2</strain>
    </source>
</reference>
<gene>
    <name evidence="3" type="ORF">D9V41_09870</name>
</gene>
<feature type="domain" description="Glucose/Sorbosone dehydrogenase" evidence="2">
    <location>
        <begin position="139"/>
        <end position="447"/>
    </location>
</feature>